<dbReference type="InterPro" id="IPR050270">
    <property type="entry name" value="DegV_domain_contain"/>
</dbReference>
<evidence type="ECO:0000256" key="1">
    <source>
        <dbReference type="ARBA" id="ARBA00023121"/>
    </source>
</evidence>
<dbReference type="RefSeq" id="WP_015009076.1">
    <property type="nucleotide sequence ID" value="NC_018704.1"/>
</dbReference>
<dbReference type="PANTHER" id="PTHR33434:SF2">
    <property type="entry name" value="FATTY ACID-BINDING PROTEIN TM_1468"/>
    <property type="match status" value="1"/>
</dbReference>
<dbReference type="NCBIfam" id="TIGR00762">
    <property type="entry name" value="DegV"/>
    <property type="match status" value="1"/>
</dbReference>
<dbReference type="STRING" id="698758.AXY_03380"/>
<dbReference type="PROSITE" id="PS51482">
    <property type="entry name" value="DEGV"/>
    <property type="match status" value="1"/>
</dbReference>
<dbReference type="GO" id="GO:0008289">
    <property type="term" value="F:lipid binding"/>
    <property type="evidence" value="ECO:0007669"/>
    <property type="project" value="UniProtKB-KW"/>
</dbReference>
<keyword evidence="3" id="KW-1185">Reference proteome</keyword>
<dbReference type="eggNOG" id="COG1307">
    <property type="taxonomic scope" value="Bacteria"/>
</dbReference>
<dbReference type="InterPro" id="IPR003797">
    <property type="entry name" value="DegV"/>
</dbReference>
<name>K0IVM8_AMPXN</name>
<gene>
    <name evidence="2" type="ordered locus">AXY_03380</name>
</gene>
<protein>
    <recommendedName>
        <fullName evidence="4">DegV family protein</fullName>
    </recommendedName>
</protein>
<dbReference type="SUPFAM" id="SSF82549">
    <property type="entry name" value="DAK1/DegV-like"/>
    <property type="match status" value="1"/>
</dbReference>
<sequence>MTIQIITDGGSDLPIEMRDSWRIKVIPLYIHLDNEQIRSEDVTIEDFATRLENSKAIPTTSAAGPYEYYKVFKEIPKDKPIIHFSVSNGVSSAYKHALMAKNMLIEDDPDRQIEIINTESASSGIILLIQETVEKIKAGFNYYELIYFIEDRVKHLRTVFVLKTLDNLIRSGRLDRIRGAVAKTLNVKLLLQASKEGKVEVLEKVRGSKKATIRFIDKIGEYISETANQKLVITHAQAKERLDSIVETIKEKYQFNKIITAEMGPLLSIHAGSEAIVMAFFSDNKRRD</sequence>
<accession>K0IVM8</accession>
<evidence type="ECO:0000313" key="3">
    <source>
        <dbReference type="Proteomes" id="UP000006294"/>
    </source>
</evidence>
<dbReference type="Proteomes" id="UP000006294">
    <property type="component" value="Chromosome"/>
</dbReference>
<dbReference type="PANTHER" id="PTHR33434">
    <property type="entry name" value="DEGV DOMAIN-CONTAINING PROTEIN DR_1986-RELATED"/>
    <property type="match status" value="1"/>
</dbReference>
<keyword evidence="1" id="KW-0446">Lipid-binding</keyword>
<proteinExistence type="predicted"/>
<dbReference type="OrthoDB" id="5429275at2"/>
<dbReference type="EMBL" id="AP012050">
    <property type="protein sequence ID" value="BAM46470.1"/>
    <property type="molecule type" value="Genomic_DNA"/>
</dbReference>
<dbReference type="Pfam" id="PF02645">
    <property type="entry name" value="DegV"/>
    <property type="match status" value="1"/>
</dbReference>
<reference evidence="2 3" key="1">
    <citation type="submission" date="2011-01" db="EMBL/GenBank/DDBJ databases">
        <title>Whole genome sequence of Amphibacillus xylinus NBRC 15112.</title>
        <authorList>
            <person name="Nakazawa H."/>
            <person name="Katano Y."/>
            <person name="Nakamura S."/>
            <person name="Sasagawa M."/>
            <person name="Fukada J."/>
            <person name="Arai T."/>
            <person name="Sasakura N."/>
            <person name="Mochizuki D."/>
            <person name="Hosoyama A."/>
            <person name="Harada K."/>
            <person name="Horikawa H."/>
            <person name="Kato Y."/>
            <person name="Harada T."/>
            <person name="Sasaki K."/>
            <person name="Sekiguchi M."/>
            <person name="Hodoyama M."/>
            <person name="Nishiko R."/>
            <person name="Narita H."/>
            <person name="Hanamaki A."/>
            <person name="Hata C."/>
            <person name="Konno Y."/>
            <person name="Niimura Y."/>
            <person name="Yamazaki S."/>
            <person name="Fujita N."/>
        </authorList>
    </citation>
    <scope>NUCLEOTIDE SEQUENCE [LARGE SCALE GENOMIC DNA]</scope>
    <source>
        <strain evidence="3">ATCC 51415 / DSM 6626 / JCM 7361 / LMG 17667 / NBRC 15112 / Ep01</strain>
    </source>
</reference>
<dbReference type="AlphaFoldDB" id="K0IVM8"/>
<organism evidence="2 3">
    <name type="scientific">Amphibacillus xylanus (strain ATCC 51415 / DSM 6626 / JCM 7361 / LMG 17667 / NBRC 15112 / Ep01)</name>
    <dbReference type="NCBI Taxonomy" id="698758"/>
    <lineage>
        <taxon>Bacteria</taxon>
        <taxon>Bacillati</taxon>
        <taxon>Bacillota</taxon>
        <taxon>Bacilli</taxon>
        <taxon>Bacillales</taxon>
        <taxon>Bacillaceae</taxon>
        <taxon>Amphibacillus</taxon>
    </lineage>
</organism>
<dbReference type="HOGENOM" id="CLU_048251_2_1_9"/>
<evidence type="ECO:0008006" key="4">
    <source>
        <dbReference type="Google" id="ProtNLM"/>
    </source>
</evidence>
<dbReference type="KEGG" id="axl:AXY_03380"/>
<dbReference type="Gene3D" id="3.40.50.10170">
    <property type="match status" value="1"/>
</dbReference>
<dbReference type="Gene3D" id="3.30.1180.10">
    <property type="match status" value="1"/>
</dbReference>
<evidence type="ECO:0000313" key="2">
    <source>
        <dbReference type="EMBL" id="BAM46470.1"/>
    </source>
</evidence>
<dbReference type="InterPro" id="IPR043168">
    <property type="entry name" value="DegV_C"/>
</dbReference>